<dbReference type="GO" id="GO:0007064">
    <property type="term" value="P:mitotic sister chromatid cohesion"/>
    <property type="evidence" value="ECO:0007669"/>
    <property type="project" value="EnsemblFungi"/>
</dbReference>
<evidence type="ECO:0000256" key="5">
    <source>
        <dbReference type="ARBA" id="ARBA00017386"/>
    </source>
</evidence>
<dbReference type="Pfam" id="PF13307">
    <property type="entry name" value="Helicase_C_2"/>
    <property type="match status" value="1"/>
</dbReference>
<evidence type="ECO:0000256" key="7">
    <source>
        <dbReference type="ARBA" id="ARBA00022741"/>
    </source>
</evidence>
<evidence type="ECO:0000256" key="11">
    <source>
        <dbReference type="ARBA" id="ARBA00023004"/>
    </source>
</evidence>
<feature type="domain" description="Helicase ATP-binding" evidence="24">
    <location>
        <begin position="7"/>
        <end position="442"/>
    </location>
</feature>
<protein>
    <recommendedName>
        <fullName evidence="5">ATP-dependent DNA helicase CHL1</fullName>
        <ecNumber evidence="18">5.6.2.3</ecNumber>
    </recommendedName>
    <alternativeName>
        <fullName evidence="4">ATP-dependent DNA helicase chl1</fullName>
    </alternativeName>
    <alternativeName>
        <fullName evidence="17">Chromosome loss protein 1</fullName>
    </alternativeName>
    <alternativeName>
        <fullName evidence="19 20">DNA 5'-3' helicase CHL1</fullName>
    </alternativeName>
</protein>
<evidence type="ECO:0000256" key="20">
    <source>
        <dbReference type="ARBA" id="ARBA00045008"/>
    </source>
</evidence>
<dbReference type="AlphaFoldDB" id="A0A1E4TXA3"/>
<dbReference type="FunFam" id="3.40.50.300:FF:001372">
    <property type="entry name" value="ATP-dependent DNA helicase chl1"/>
    <property type="match status" value="1"/>
</dbReference>
<evidence type="ECO:0000256" key="15">
    <source>
        <dbReference type="ARBA" id="ARBA00023242"/>
    </source>
</evidence>
<evidence type="ECO:0000256" key="21">
    <source>
        <dbReference type="ARBA" id="ARBA00045702"/>
    </source>
</evidence>
<keyword evidence="12" id="KW-0411">Iron-sulfur</keyword>
<evidence type="ECO:0000256" key="13">
    <source>
        <dbReference type="ARBA" id="ARBA00023125"/>
    </source>
</evidence>
<dbReference type="InterPro" id="IPR006555">
    <property type="entry name" value="ATP-dep_Helicase_C"/>
</dbReference>
<dbReference type="Gene3D" id="3.40.50.300">
    <property type="entry name" value="P-loop containing nucleotide triphosphate hydrolases"/>
    <property type="match status" value="3"/>
</dbReference>
<dbReference type="GO" id="GO:0016818">
    <property type="term" value="F:hydrolase activity, acting on acid anhydrides, in phosphorus-containing anhydrides"/>
    <property type="evidence" value="ECO:0007669"/>
    <property type="project" value="InterPro"/>
</dbReference>
<keyword evidence="26" id="KW-1185">Reference proteome</keyword>
<dbReference type="GO" id="GO:0034085">
    <property type="term" value="P:establishment of sister chromatid cohesion"/>
    <property type="evidence" value="ECO:0007669"/>
    <property type="project" value="EnsemblFungi"/>
</dbReference>
<keyword evidence="11" id="KW-0408">Iron</keyword>
<evidence type="ECO:0000256" key="12">
    <source>
        <dbReference type="ARBA" id="ARBA00023014"/>
    </source>
</evidence>
<reference evidence="26" key="1">
    <citation type="submission" date="2016-05" db="EMBL/GenBank/DDBJ databases">
        <title>Comparative genomics of biotechnologically important yeasts.</title>
        <authorList>
            <consortium name="DOE Joint Genome Institute"/>
            <person name="Riley R."/>
            <person name="Haridas S."/>
            <person name="Wolfe K.H."/>
            <person name="Lopes M.R."/>
            <person name="Hittinger C.T."/>
            <person name="Goker M."/>
            <person name="Salamov A."/>
            <person name="Wisecaver J."/>
            <person name="Long T.M."/>
            <person name="Aerts A.L."/>
            <person name="Barry K."/>
            <person name="Choi C."/>
            <person name="Clum A."/>
            <person name="Coughlan A.Y."/>
            <person name="Deshpande S."/>
            <person name="Douglass A.P."/>
            <person name="Hanson S.J."/>
            <person name="Klenk H.-P."/>
            <person name="Labutti K."/>
            <person name="Lapidus A."/>
            <person name="Lindquist E."/>
            <person name="Lipzen A."/>
            <person name="Meier-Kolthoff J.P."/>
            <person name="Ohm R.A."/>
            <person name="Otillar R.P."/>
            <person name="Pangilinan J."/>
            <person name="Peng Y."/>
            <person name="Rokas A."/>
            <person name="Rosa C.A."/>
            <person name="Scheuner C."/>
            <person name="Sibirny A.A."/>
            <person name="Slot J.C."/>
            <person name="Stielow J.B."/>
            <person name="Sun H."/>
            <person name="Kurtzman C.P."/>
            <person name="Blackwell M."/>
            <person name="Grigoriev I.V."/>
            <person name="Jeffries T.W."/>
        </authorList>
    </citation>
    <scope>NUCLEOTIDE SEQUENCE [LARGE SCALE GENOMIC DNA]</scope>
    <source>
        <strain evidence="26">NRRL Y-2460</strain>
    </source>
</reference>
<evidence type="ECO:0000256" key="6">
    <source>
        <dbReference type="ARBA" id="ARBA00022723"/>
    </source>
</evidence>
<dbReference type="SMART" id="SM00491">
    <property type="entry name" value="HELICc2"/>
    <property type="match status" value="1"/>
</dbReference>
<evidence type="ECO:0000256" key="10">
    <source>
        <dbReference type="ARBA" id="ARBA00022840"/>
    </source>
</evidence>
<comment type="subcellular location">
    <subcellularLocation>
        <location evidence="2">Nucleus</location>
    </subcellularLocation>
</comment>
<keyword evidence="9" id="KW-0347">Helicase</keyword>
<dbReference type="InterPro" id="IPR006554">
    <property type="entry name" value="Helicase-like_DEXD_c2"/>
</dbReference>
<evidence type="ECO:0000256" key="17">
    <source>
        <dbReference type="ARBA" id="ARBA00029709"/>
    </source>
</evidence>
<evidence type="ECO:0000313" key="26">
    <source>
        <dbReference type="Proteomes" id="UP000094236"/>
    </source>
</evidence>
<comment type="similarity">
    <text evidence="3">Belongs to the DEAD box helicase family. DEAH subfamily. DDX11/CHL1 sub-subfamily.</text>
</comment>
<dbReference type="InterPro" id="IPR045028">
    <property type="entry name" value="DinG/Rad3-like"/>
</dbReference>
<dbReference type="GO" id="GO:0036297">
    <property type="term" value="P:interstrand cross-link repair"/>
    <property type="evidence" value="ECO:0007669"/>
    <property type="project" value="EnsemblFungi"/>
</dbReference>
<evidence type="ECO:0000256" key="1">
    <source>
        <dbReference type="ARBA" id="ARBA00001966"/>
    </source>
</evidence>
<evidence type="ECO:0000256" key="14">
    <source>
        <dbReference type="ARBA" id="ARBA00023235"/>
    </source>
</evidence>
<dbReference type="GO" id="GO:0005634">
    <property type="term" value="C:nucleus"/>
    <property type="evidence" value="ECO:0007669"/>
    <property type="project" value="UniProtKB-SubCell"/>
</dbReference>
<dbReference type="PANTHER" id="PTHR11472">
    <property type="entry name" value="DNA REPAIR DEAD HELICASE RAD3/XP-D SUBFAMILY MEMBER"/>
    <property type="match status" value="1"/>
</dbReference>
<dbReference type="InterPro" id="IPR002464">
    <property type="entry name" value="DNA/RNA_helicase_DEAH_CS"/>
</dbReference>
<dbReference type="GO" id="GO:0051536">
    <property type="term" value="F:iron-sulfur cluster binding"/>
    <property type="evidence" value="ECO:0007669"/>
    <property type="project" value="UniProtKB-KW"/>
</dbReference>
<dbReference type="EMBL" id="KV454013">
    <property type="protein sequence ID" value="ODV96354.1"/>
    <property type="molecule type" value="Genomic_DNA"/>
</dbReference>
<accession>A0A1E4TXA3</accession>
<dbReference type="GO" id="GO:0000785">
    <property type="term" value="C:chromatin"/>
    <property type="evidence" value="ECO:0007669"/>
    <property type="project" value="EnsemblFungi"/>
</dbReference>
<dbReference type="InterPro" id="IPR010614">
    <property type="entry name" value="RAD3-like_helicase_DEAD"/>
</dbReference>
<evidence type="ECO:0000256" key="23">
    <source>
        <dbReference type="SAM" id="Coils"/>
    </source>
</evidence>
<evidence type="ECO:0000313" key="25">
    <source>
        <dbReference type="EMBL" id="ODV96354.1"/>
    </source>
</evidence>
<dbReference type="STRING" id="669874.A0A1E4TXA3"/>
<keyword evidence="14" id="KW-0413">Isomerase</keyword>
<keyword evidence="8" id="KW-0378">Hydrolase</keyword>
<evidence type="ECO:0000256" key="19">
    <source>
        <dbReference type="ARBA" id="ARBA00044998"/>
    </source>
</evidence>
<name>A0A1E4TXA3_PACTA</name>
<dbReference type="InterPro" id="IPR014013">
    <property type="entry name" value="Helic_SF1/SF2_ATP-bd_DinG/Rad3"/>
</dbReference>
<keyword evidence="13" id="KW-0238">DNA-binding</keyword>
<evidence type="ECO:0000256" key="8">
    <source>
        <dbReference type="ARBA" id="ARBA00022801"/>
    </source>
</evidence>
<feature type="coiled-coil region" evidence="23">
    <location>
        <begin position="66"/>
        <end position="122"/>
    </location>
</feature>
<keyword evidence="10" id="KW-0067">ATP-binding</keyword>
<dbReference type="InterPro" id="IPR013020">
    <property type="entry name" value="Rad3/Chl1-like"/>
</dbReference>
<evidence type="ECO:0000256" key="18">
    <source>
        <dbReference type="ARBA" id="ARBA00044969"/>
    </source>
</evidence>
<dbReference type="GO" id="GO:0046872">
    <property type="term" value="F:metal ion binding"/>
    <property type="evidence" value="ECO:0007669"/>
    <property type="project" value="UniProtKB-KW"/>
</dbReference>
<keyword evidence="23" id="KW-0175">Coiled coil</keyword>
<evidence type="ECO:0000256" key="9">
    <source>
        <dbReference type="ARBA" id="ARBA00022806"/>
    </source>
</evidence>
<dbReference type="Pfam" id="PF06733">
    <property type="entry name" value="DEAD_2"/>
    <property type="match status" value="1"/>
</dbReference>
<dbReference type="OrthoDB" id="267079at2759"/>
<keyword evidence="16" id="KW-0131">Cell cycle</keyword>
<comment type="cofactor">
    <cofactor evidence="1">
        <name>[4Fe-4S] cluster</name>
        <dbReference type="ChEBI" id="CHEBI:49883"/>
    </cofactor>
</comment>
<dbReference type="GO" id="GO:0043139">
    <property type="term" value="F:5'-3' DNA helicase activity"/>
    <property type="evidence" value="ECO:0007669"/>
    <property type="project" value="UniProtKB-EC"/>
</dbReference>
<dbReference type="PROSITE" id="PS51193">
    <property type="entry name" value="HELICASE_ATP_BIND_2"/>
    <property type="match status" value="1"/>
</dbReference>
<organism evidence="25 26">
    <name type="scientific">Pachysolen tannophilus NRRL Y-2460</name>
    <dbReference type="NCBI Taxonomy" id="669874"/>
    <lineage>
        <taxon>Eukaryota</taxon>
        <taxon>Fungi</taxon>
        <taxon>Dikarya</taxon>
        <taxon>Ascomycota</taxon>
        <taxon>Saccharomycotina</taxon>
        <taxon>Pichiomycetes</taxon>
        <taxon>Pachysolenaceae</taxon>
        <taxon>Pachysolen</taxon>
    </lineage>
</organism>
<keyword evidence="7" id="KW-0547">Nucleotide-binding</keyword>
<dbReference type="NCBIfam" id="TIGR00604">
    <property type="entry name" value="rad3"/>
    <property type="match status" value="1"/>
</dbReference>
<evidence type="ECO:0000256" key="16">
    <source>
        <dbReference type="ARBA" id="ARBA00023306"/>
    </source>
</evidence>
<dbReference type="GO" id="GO:0031571">
    <property type="term" value="P:mitotic G1 DNA damage checkpoint signaling"/>
    <property type="evidence" value="ECO:0007669"/>
    <property type="project" value="EnsemblFungi"/>
</dbReference>
<dbReference type="CDD" id="cd18788">
    <property type="entry name" value="SF2_C_XPD"/>
    <property type="match status" value="1"/>
</dbReference>
<gene>
    <name evidence="25" type="ORF">PACTADRAFT_41907</name>
</gene>
<keyword evidence="6" id="KW-0479">Metal-binding</keyword>
<dbReference type="GO" id="GO:0005524">
    <property type="term" value="F:ATP binding"/>
    <property type="evidence" value="ECO:0007669"/>
    <property type="project" value="UniProtKB-KW"/>
</dbReference>
<dbReference type="GO" id="GO:0045005">
    <property type="term" value="P:DNA-templated DNA replication maintenance of fidelity"/>
    <property type="evidence" value="ECO:0007669"/>
    <property type="project" value="EnsemblFungi"/>
</dbReference>
<evidence type="ECO:0000256" key="22">
    <source>
        <dbReference type="ARBA" id="ARBA00048954"/>
    </source>
</evidence>
<dbReference type="Proteomes" id="UP000094236">
    <property type="component" value="Unassembled WGS sequence"/>
</dbReference>
<dbReference type="SUPFAM" id="SSF52540">
    <property type="entry name" value="P-loop containing nucleoside triphosphate hydrolases"/>
    <property type="match status" value="1"/>
</dbReference>
<dbReference type="SMART" id="SM00488">
    <property type="entry name" value="DEXDc2"/>
    <property type="match status" value="1"/>
</dbReference>
<proteinExistence type="inferred from homology"/>
<dbReference type="EC" id="5.6.2.3" evidence="18"/>
<dbReference type="GO" id="GO:0035861">
    <property type="term" value="C:site of double-strand break"/>
    <property type="evidence" value="ECO:0007669"/>
    <property type="project" value="EnsemblFungi"/>
</dbReference>
<sequence length="852" mass="98260">MDACGKDGNFFSHPYEPYHIQVQLMGAIYDVIDKNYKIGLFESPTGTGKTLSIICSTMTWLRNYKRQLHLDQVNKLESKKEEEEEDDDEPEWIKEVYKEKILSKQKNLLKDYELHLDEFKSEVDATVVHEIKDNGVDNRRRIKKIKISVENEDDDDDNEFVPKDYTSDGENSQIDENLKIQAEIRDLLIKVEGLEDHVVRDNALGDLINECPTTIFYSSRTHSQLNQFSHQVKLTNFKSSFEGVQERIKYLPLASRKQLCVHPKISKFENVSLINDGCLDLQQNKSKVKGKGNDVVEGCQYFPKHSDPISENLVKRFRDMTFSEVHDIEDLHKIGEKLTICPYYSVRSGVNISEIIALPYQLLLEKSARDVLGLKLKDSIVIIDEAHNLLDTISAMNSTSISLQELSDTKKTLKFYMNKFRTRLNGGNRVNLAKIIKMVDILQNFIINQRNSKMVTPGKEIQILDIFSDNNGDILNIHKLDKYLSVSKIAYKIEGYMEKITGRKSMHRSMPLLFKVTAFMKSLANPSREGKFFFDKIGEDISINYMLLDSSEIFREIVEHARCVILAGGTMEPMEDYEHYLFPYIDKQKILKFSCDHIIPDDNLKVFSVGKSCNGLPFEFTFDKRNDNKMIDGLGFTFIELAKNIPGGVVVFFPSYKYLFQVISQWQKSTIYSILNKLKKIFKEEQNSTELDDLLQNYSLEILNNKGAILFSVVGGKLSEGINFSDNLARAVIMIGLPFPNLFSGEIISKRKYIYDQVFAKTQNKQMSLEACTHFYENICMRAVNQSIGRSIRHIGDYATIYLIDKRYSENTRISSKLSGWVRKRLVTYDINDFRQVVNTTRSFFVNKGDRI</sequence>
<comment type="function">
    <text evidence="21">ATP-dependent DNA helicase important for chromosome transmission and normal cell cycle progression in G(2)/M. May have a role in changing DNA topology to allow the loading of proteins involved in maintaining sister chromatid cohesion in the vicinity of the centromeres. Has a specific role in chromosome segregation during meiosis II.</text>
</comment>
<dbReference type="InterPro" id="IPR027417">
    <property type="entry name" value="P-loop_NTPase"/>
</dbReference>
<evidence type="ECO:0000256" key="3">
    <source>
        <dbReference type="ARBA" id="ARBA00008435"/>
    </source>
</evidence>
<evidence type="ECO:0000256" key="4">
    <source>
        <dbReference type="ARBA" id="ARBA00016387"/>
    </source>
</evidence>
<comment type="catalytic activity">
    <reaction evidence="22">
        <text>ATP + H2O = ADP + phosphate + H(+)</text>
        <dbReference type="Rhea" id="RHEA:13065"/>
        <dbReference type="ChEBI" id="CHEBI:15377"/>
        <dbReference type="ChEBI" id="CHEBI:15378"/>
        <dbReference type="ChEBI" id="CHEBI:30616"/>
        <dbReference type="ChEBI" id="CHEBI:43474"/>
        <dbReference type="ChEBI" id="CHEBI:456216"/>
        <dbReference type="EC" id="5.6.2.3"/>
    </reaction>
</comment>
<keyword evidence="15" id="KW-0539">Nucleus</keyword>
<evidence type="ECO:0000256" key="2">
    <source>
        <dbReference type="ARBA" id="ARBA00004123"/>
    </source>
</evidence>
<dbReference type="PANTHER" id="PTHR11472:SF41">
    <property type="entry name" value="ATP-DEPENDENT DNA HELICASE DDX11-RELATED"/>
    <property type="match status" value="1"/>
</dbReference>
<evidence type="ECO:0000259" key="24">
    <source>
        <dbReference type="PROSITE" id="PS51193"/>
    </source>
</evidence>
<dbReference type="GO" id="GO:0003677">
    <property type="term" value="F:DNA binding"/>
    <property type="evidence" value="ECO:0007669"/>
    <property type="project" value="UniProtKB-KW"/>
</dbReference>
<dbReference type="PROSITE" id="PS00690">
    <property type="entry name" value="DEAH_ATP_HELICASE"/>
    <property type="match status" value="1"/>
</dbReference>